<dbReference type="Proteomes" id="UP000037069">
    <property type="component" value="Unassembled WGS sequence"/>
</dbReference>
<comment type="subcellular location">
    <subcellularLocation>
        <location evidence="1">Endoplasmic reticulum lumen</location>
    </subcellularLocation>
</comment>
<dbReference type="OMA" id="EDDCMFP"/>
<dbReference type="GO" id="GO:0006493">
    <property type="term" value="P:protein O-linked glycosylation"/>
    <property type="evidence" value="ECO:0007669"/>
    <property type="project" value="TreeGrafter"/>
</dbReference>
<feature type="domain" description="Glycosyl transferase CAP10" evidence="8">
    <location>
        <begin position="149"/>
        <end position="403"/>
    </location>
</feature>
<comment type="caution">
    <text evidence="9">The sequence shown here is derived from an EMBL/GenBank/DDBJ whole genome shotgun (WGS) entry which is preliminary data.</text>
</comment>
<reference evidence="9 10" key="1">
    <citation type="journal article" date="2015" name="Nat. Commun.">
        <title>Lucilia cuprina genome unlocks parasitic fly biology to underpin future interventions.</title>
        <authorList>
            <person name="Anstead C.A."/>
            <person name="Korhonen P.K."/>
            <person name="Young N.D."/>
            <person name="Hall R.S."/>
            <person name="Jex A.R."/>
            <person name="Murali S.C."/>
            <person name="Hughes D.S."/>
            <person name="Lee S.F."/>
            <person name="Perry T."/>
            <person name="Stroehlein A.J."/>
            <person name="Ansell B.R."/>
            <person name="Breugelmans B."/>
            <person name="Hofmann A."/>
            <person name="Qu J."/>
            <person name="Dugan S."/>
            <person name="Lee S.L."/>
            <person name="Chao H."/>
            <person name="Dinh H."/>
            <person name="Han Y."/>
            <person name="Doddapaneni H.V."/>
            <person name="Worley K.C."/>
            <person name="Muzny D.M."/>
            <person name="Ioannidis P."/>
            <person name="Waterhouse R.M."/>
            <person name="Zdobnov E.M."/>
            <person name="James P.J."/>
            <person name="Bagnall N.H."/>
            <person name="Kotze A.C."/>
            <person name="Gibbs R.A."/>
            <person name="Richards S."/>
            <person name="Batterham P."/>
            <person name="Gasser R.B."/>
        </authorList>
    </citation>
    <scope>NUCLEOTIDE SEQUENCE [LARGE SCALE GENOMIC DNA]</scope>
    <source>
        <strain evidence="9 10">LS</strain>
        <tissue evidence="9">Full body</tissue>
    </source>
</reference>
<dbReference type="STRING" id="7375.A0A0L0BN71"/>
<comment type="function">
    <text evidence="6">Protein O-glucosyltransferase. Catalyzes the reaction that attaches glucose through an O-glycosidic linkage to a conserved serine residue found in the consensus sequence C-X-S-X-[PA]-C in epidermal growth factor-like repeats. Regulates Notch signaling by glucosylating Notch in the ER, glucosylation is required for the correct folding and cleavage of Notch.</text>
</comment>
<dbReference type="PANTHER" id="PTHR12203">
    <property type="entry name" value="KDEL LYS-ASP-GLU-LEU CONTAINING - RELATED"/>
    <property type="match status" value="1"/>
</dbReference>
<keyword evidence="7" id="KW-0732">Signal</keyword>
<dbReference type="InterPro" id="IPR051091">
    <property type="entry name" value="O-Glucosyltr/Glycosyltrsf_90"/>
</dbReference>
<evidence type="ECO:0000256" key="7">
    <source>
        <dbReference type="SAM" id="SignalP"/>
    </source>
</evidence>
<evidence type="ECO:0000256" key="1">
    <source>
        <dbReference type="ARBA" id="ARBA00004319"/>
    </source>
</evidence>
<evidence type="ECO:0000256" key="5">
    <source>
        <dbReference type="ARBA" id="ARBA00022679"/>
    </source>
</evidence>
<dbReference type="GO" id="GO:0035252">
    <property type="term" value="F:UDP-xylosyltransferase activity"/>
    <property type="evidence" value="ECO:0007669"/>
    <property type="project" value="TreeGrafter"/>
</dbReference>
<evidence type="ECO:0000256" key="6">
    <source>
        <dbReference type="ARBA" id="ARBA00045690"/>
    </source>
</evidence>
<evidence type="ECO:0000313" key="10">
    <source>
        <dbReference type="Proteomes" id="UP000037069"/>
    </source>
</evidence>
<feature type="signal peptide" evidence="7">
    <location>
        <begin position="1"/>
        <end position="19"/>
    </location>
</feature>
<dbReference type="EMBL" id="JRES01001623">
    <property type="protein sequence ID" value="KNC21462.1"/>
    <property type="molecule type" value="Genomic_DNA"/>
</dbReference>
<dbReference type="GO" id="GO:0005788">
    <property type="term" value="C:endoplasmic reticulum lumen"/>
    <property type="evidence" value="ECO:0007669"/>
    <property type="project" value="UniProtKB-SubCell"/>
</dbReference>
<comment type="similarity">
    <text evidence="3">Belongs to the glycosyltransferase 90 family.</text>
</comment>
<keyword evidence="4" id="KW-0328">Glycosyltransferase</keyword>
<dbReference type="InterPro" id="IPR006598">
    <property type="entry name" value="CAP10"/>
</dbReference>
<dbReference type="PANTHER" id="PTHR12203:SF35">
    <property type="entry name" value="PROTEIN O-GLUCOSYLTRANSFERASE 1"/>
    <property type="match status" value="1"/>
</dbReference>
<keyword evidence="10" id="KW-1185">Reference proteome</keyword>
<sequence length="419" mass="49767">MHFLHLILTIFLIISKNSATTNNPESLDNTQCAIENKNDCQNDENFPSQYERYKEVNNAIFQDVRKAQKKYRPCTTNTDDDNCECHVDVIRKDLAQFRERGITKQMIKEAANYGTHYKIYKHKLYRHANCMFPSRCEGVEHFILKLLPKLPDMDFILNTRDYPQVHSKFGNQMRPVFSFSKTVDYLDIMYPAWTFWAGGPAISLHPTGIGRWDLHREKIIAAAEKLEWSSKESKAFFRGSRTSDERDSLVLLSRRKPNLVDAQYTKNQAWKSPKDTLNAEPAKEVSFEEHCRFKYLFNFRGVAASFRFKHLFLCKSLVFHVGDEWLEFFYPSMKPWIHYVPLKKYPKEKDIEDILQFFQKHDDLAREIANNGFEFISQHLRMQDVECYWRRLLKNYAKILKYKVEEDNSLIEIKEKFKK</sequence>
<evidence type="ECO:0000313" key="9">
    <source>
        <dbReference type="EMBL" id="KNC21462.1"/>
    </source>
</evidence>
<keyword evidence="5 9" id="KW-0808">Transferase</keyword>
<organism evidence="9 10">
    <name type="scientific">Lucilia cuprina</name>
    <name type="common">Green bottle fly</name>
    <name type="synonym">Australian sheep blowfly</name>
    <dbReference type="NCBI Taxonomy" id="7375"/>
    <lineage>
        <taxon>Eukaryota</taxon>
        <taxon>Metazoa</taxon>
        <taxon>Ecdysozoa</taxon>
        <taxon>Arthropoda</taxon>
        <taxon>Hexapoda</taxon>
        <taxon>Insecta</taxon>
        <taxon>Pterygota</taxon>
        <taxon>Neoptera</taxon>
        <taxon>Endopterygota</taxon>
        <taxon>Diptera</taxon>
        <taxon>Brachycera</taxon>
        <taxon>Muscomorpha</taxon>
        <taxon>Oestroidea</taxon>
        <taxon>Calliphoridae</taxon>
        <taxon>Luciliinae</taxon>
        <taxon>Lucilia</taxon>
    </lineage>
</organism>
<evidence type="ECO:0000256" key="2">
    <source>
        <dbReference type="ARBA" id="ARBA00004922"/>
    </source>
</evidence>
<evidence type="ECO:0000256" key="4">
    <source>
        <dbReference type="ARBA" id="ARBA00022676"/>
    </source>
</evidence>
<proteinExistence type="inferred from homology"/>
<dbReference type="OrthoDB" id="202415at2759"/>
<protein>
    <submittedName>
        <fullName evidence="9">O-glucosyltransferase rumi</fullName>
    </submittedName>
</protein>
<comment type="pathway">
    <text evidence="2">Protein modification; protein glycosylation.</text>
</comment>
<accession>A0A0L0BN71</accession>
<feature type="chain" id="PRO_5005534936" evidence="7">
    <location>
        <begin position="20"/>
        <end position="419"/>
    </location>
</feature>
<name>A0A0L0BN71_LUCCU</name>
<evidence type="ECO:0000259" key="8">
    <source>
        <dbReference type="SMART" id="SM00672"/>
    </source>
</evidence>
<dbReference type="SMART" id="SM00672">
    <property type="entry name" value="CAP10"/>
    <property type="match status" value="1"/>
</dbReference>
<dbReference type="GO" id="GO:0045747">
    <property type="term" value="P:positive regulation of Notch signaling pathway"/>
    <property type="evidence" value="ECO:0007669"/>
    <property type="project" value="TreeGrafter"/>
</dbReference>
<gene>
    <name evidence="9" type="ORF">FF38_12620</name>
</gene>
<dbReference type="GO" id="GO:0035251">
    <property type="term" value="F:UDP-glucosyltransferase activity"/>
    <property type="evidence" value="ECO:0007669"/>
    <property type="project" value="TreeGrafter"/>
</dbReference>
<evidence type="ECO:0000256" key="3">
    <source>
        <dbReference type="ARBA" id="ARBA00010118"/>
    </source>
</evidence>
<dbReference type="Pfam" id="PF05686">
    <property type="entry name" value="Glyco_transf_90"/>
    <property type="match status" value="1"/>
</dbReference>
<dbReference type="AlphaFoldDB" id="A0A0L0BN71"/>